<dbReference type="InterPro" id="IPR004447">
    <property type="entry name" value="Peptidase_S41A"/>
</dbReference>
<dbReference type="SUPFAM" id="SSF50156">
    <property type="entry name" value="PDZ domain-like"/>
    <property type="match status" value="1"/>
</dbReference>
<evidence type="ECO:0000256" key="5">
    <source>
        <dbReference type="RuleBase" id="RU004404"/>
    </source>
</evidence>
<evidence type="ECO:0000313" key="8">
    <source>
        <dbReference type="EMBL" id="MFD1020327.1"/>
    </source>
</evidence>
<sequence length="511" mass="56276">MNLRMRYVAILMVLALLLGAAGSYAGIKIAQSETPKTETTDEGQTANADKETKNFAELDEEERKSLFESIAGKGSDDKDASELEKIEKAYDIIEENYVQNVDKDQLIEGAIQGMLGTLEDPYSVYMDKETMAQFNDSIESSFEGIGAEVSMVNGKVTVVAPIKGSPAEKAGLKPNDQILEVDGESVEGLDLYDAVLKIRGEKGSKVTLTIQRPSASEPLKVDITRDEIPLETVYSDIKEVDGKKAGVIEITSFAEQTAEDFSKALKELEGKGIDGLVIDVRGNPGGLFTDVQEILKEFIPQDTPYVQVEDRNGKKTRYKSTIDKKKDYPITVLQDEGSASASEILSAAMKEAGKYEVVGTKSFGKGTVQQAIPLEDGSTIKLTLFKWLTPEGNWIHEKGVKPTIETKQPEHFYTNPVSIEEPFEYDDNHEKIKNLQVMLEGLGYDPGRTDGYFSKATEQAVKKFQSENDLTASGKLDQETGGKIEEKVIESVRDDKNDKQMDKALEVLFGA</sequence>
<dbReference type="Pfam" id="PF22694">
    <property type="entry name" value="CtpB_N-like"/>
    <property type="match status" value="1"/>
</dbReference>
<dbReference type="CDD" id="cd06782">
    <property type="entry name" value="cpPDZ_CPP-like"/>
    <property type="match status" value="1"/>
</dbReference>
<dbReference type="SUPFAM" id="SSF47090">
    <property type="entry name" value="PGBD-like"/>
    <property type="match status" value="1"/>
</dbReference>
<protein>
    <submittedName>
        <fullName evidence="8">S41 family peptidase</fullName>
    </submittedName>
</protein>
<keyword evidence="9" id="KW-1185">Reference proteome</keyword>
<dbReference type="InterPro" id="IPR036365">
    <property type="entry name" value="PGBD-like_sf"/>
</dbReference>
<dbReference type="PANTHER" id="PTHR32060">
    <property type="entry name" value="TAIL-SPECIFIC PROTEASE"/>
    <property type="match status" value="1"/>
</dbReference>
<dbReference type="EMBL" id="JBHTKL010000005">
    <property type="protein sequence ID" value="MFD1020327.1"/>
    <property type="molecule type" value="Genomic_DNA"/>
</dbReference>
<feature type="chain" id="PRO_5045929281" evidence="6">
    <location>
        <begin position="26"/>
        <end position="511"/>
    </location>
</feature>
<evidence type="ECO:0000256" key="1">
    <source>
        <dbReference type="ARBA" id="ARBA00009179"/>
    </source>
</evidence>
<dbReference type="SUPFAM" id="SSF52096">
    <property type="entry name" value="ClpP/crotonase"/>
    <property type="match status" value="1"/>
</dbReference>
<dbReference type="InterPro" id="IPR005151">
    <property type="entry name" value="Tail-specific_protease"/>
</dbReference>
<evidence type="ECO:0000256" key="2">
    <source>
        <dbReference type="ARBA" id="ARBA00022670"/>
    </source>
</evidence>
<dbReference type="InterPro" id="IPR055210">
    <property type="entry name" value="CtpA/B_N"/>
</dbReference>
<dbReference type="InterPro" id="IPR029045">
    <property type="entry name" value="ClpP/crotonase-like_dom_sf"/>
</dbReference>
<dbReference type="NCBIfam" id="TIGR00225">
    <property type="entry name" value="prc"/>
    <property type="match status" value="1"/>
</dbReference>
<dbReference type="InterPro" id="IPR036034">
    <property type="entry name" value="PDZ_sf"/>
</dbReference>
<gene>
    <name evidence="8" type="ORF">ACFQ2J_14155</name>
</gene>
<dbReference type="Gene3D" id="2.30.42.10">
    <property type="match status" value="1"/>
</dbReference>
<evidence type="ECO:0000259" key="7">
    <source>
        <dbReference type="PROSITE" id="PS50106"/>
    </source>
</evidence>
<proteinExistence type="inferred from homology"/>
<feature type="domain" description="PDZ" evidence="7">
    <location>
        <begin position="123"/>
        <end position="199"/>
    </location>
</feature>
<dbReference type="Pfam" id="PF01471">
    <property type="entry name" value="PG_binding_1"/>
    <property type="match status" value="1"/>
</dbReference>
<dbReference type="RefSeq" id="WP_386061735.1">
    <property type="nucleotide sequence ID" value="NZ_JBHTKL010000005.1"/>
</dbReference>
<dbReference type="InterPro" id="IPR041489">
    <property type="entry name" value="PDZ_6"/>
</dbReference>
<dbReference type="InterPro" id="IPR002477">
    <property type="entry name" value="Peptidoglycan-bd-like"/>
</dbReference>
<accession>A0ABW3L3I4</accession>
<dbReference type="PROSITE" id="PS50106">
    <property type="entry name" value="PDZ"/>
    <property type="match status" value="1"/>
</dbReference>
<keyword evidence="6" id="KW-0732">Signal</keyword>
<dbReference type="SMART" id="SM00245">
    <property type="entry name" value="TSPc"/>
    <property type="match status" value="1"/>
</dbReference>
<dbReference type="Gene3D" id="3.90.226.10">
    <property type="entry name" value="2-enoyl-CoA Hydratase, Chain A, domain 1"/>
    <property type="match status" value="1"/>
</dbReference>
<dbReference type="SMART" id="SM00228">
    <property type="entry name" value="PDZ"/>
    <property type="match status" value="1"/>
</dbReference>
<evidence type="ECO:0000256" key="6">
    <source>
        <dbReference type="SAM" id="SignalP"/>
    </source>
</evidence>
<dbReference type="InterPro" id="IPR001478">
    <property type="entry name" value="PDZ"/>
</dbReference>
<dbReference type="Gene3D" id="1.10.101.10">
    <property type="entry name" value="PGBD-like superfamily/PGBD"/>
    <property type="match status" value="1"/>
</dbReference>
<name>A0ABW3L3I4_9BACI</name>
<organism evidence="8 9">
    <name type="scientific">Thalassobacillus hwangdonensis</name>
    <dbReference type="NCBI Taxonomy" id="546108"/>
    <lineage>
        <taxon>Bacteria</taxon>
        <taxon>Bacillati</taxon>
        <taxon>Bacillota</taxon>
        <taxon>Bacilli</taxon>
        <taxon>Bacillales</taxon>
        <taxon>Bacillaceae</taxon>
        <taxon>Thalassobacillus</taxon>
    </lineage>
</organism>
<dbReference type="Pfam" id="PF03572">
    <property type="entry name" value="Peptidase_S41"/>
    <property type="match status" value="1"/>
</dbReference>
<dbReference type="CDD" id="cd07560">
    <property type="entry name" value="Peptidase_S41_CPP"/>
    <property type="match status" value="1"/>
</dbReference>
<dbReference type="Pfam" id="PF17820">
    <property type="entry name" value="PDZ_6"/>
    <property type="match status" value="1"/>
</dbReference>
<comment type="caution">
    <text evidence="8">The sequence shown here is derived from an EMBL/GenBank/DDBJ whole genome shotgun (WGS) entry which is preliminary data.</text>
</comment>
<evidence type="ECO:0000313" key="9">
    <source>
        <dbReference type="Proteomes" id="UP001596990"/>
    </source>
</evidence>
<feature type="signal peptide" evidence="6">
    <location>
        <begin position="1"/>
        <end position="25"/>
    </location>
</feature>
<dbReference type="Gene3D" id="3.30.750.44">
    <property type="match status" value="1"/>
</dbReference>
<evidence type="ECO:0000256" key="3">
    <source>
        <dbReference type="ARBA" id="ARBA00022801"/>
    </source>
</evidence>
<dbReference type="Proteomes" id="UP001596990">
    <property type="component" value="Unassembled WGS sequence"/>
</dbReference>
<keyword evidence="2 5" id="KW-0645">Protease</keyword>
<evidence type="ECO:0000256" key="4">
    <source>
        <dbReference type="ARBA" id="ARBA00022825"/>
    </source>
</evidence>
<comment type="similarity">
    <text evidence="1 5">Belongs to the peptidase S41A family.</text>
</comment>
<keyword evidence="3 5" id="KW-0378">Hydrolase</keyword>
<dbReference type="InterPro" id="IPR036366">
    <property type="entry name" value="PGBDSf"/>
</dbReference>
<keyword evidence="4 5" id="KW-0720">Serine protease</keyword>
<reference evidence="9" key="1">
    <citation type="journal article" date="2019" name="Int. J. Syst. Evol. Microbiol.">
        <title>The Global Catalogue of Microorganisms (GCM) 10K type strain sequencing project: providing services to taxonomists for standard genome sequencing and annotation.</title>
        <authorList>
            <consortium name="The Broad Institute Genomics Platform"/>
            <consortium name="The Broad Institute Genome Sequencing Center for Infectious Disease"/>
            <person name="Wu L."/>
            <person name="Ma J."/>
        </authorList>
    </citation>
    <scope>NUCLEOTIDE SEQUENCE [LARGE SCALE GENOMIC DNA]</scope>
    <source>
        <strain evidence="9">CCUG 56607</strain>
    </source>
</reference>
<dbReference type="PANTHER" id="PTHR32060:SF29">
    <property type="entry name" value="CARBOXY-TERMINAL PROCESSING PROTEASE CTPB"/>
    <property type="match status" value="1"/>
</dbReference>